<dbReference type="EMBL" id="QBIU01000002">
    <property type="protein sequence ID" value="MWV70092.1"/>
    <property type="molecule type" value="Genomic_DNA"/>
</dbReference>
<evidence type="ECO:0000313" key="1">
    <source>
        <dbReference type="EMBL" id="MWV70092.1"/>
    </source>
</evidence>
<accession>A0A6B0HQ89</accession>
<name>A0A6B0HQ89_9HELI</name>
<dbReference type="RefSeq" id="WP_160659353.1">
    <property type="nucleotide sequence ID" value="NZ_JRMP02000030.1"/>
</dbReference>
<dbReference type="Proteomes" id="UP000477070">
    <property type="component" value="Unassembled WGS sequence"/>
</dbReference>
<organism evidence="1 2">
    <name type="scientific">Helicobacter saguini</name>
    <dbReference type="NCBI Taxonomy" id="1548018"/>
    <lineage>
        <taxon>Bacteria</taxon>
        <taxon>Pseudomonadati</taxon>
        <taxon>Campylobacterota</taxon>
        <taxon>Epsilonproteobacteria</taxon>
        <taxon>Campylobacterales</taxon>
        <taxon>Helicobacteraceae</taxon>
        <taxon>Helicobacter</taxon>
    </lineage>
</organism>
<comment type="caution">
    <text evidence="1">The sequence shown here is derived from an EMBL/GenBank/DDBJ whole genome shotgun (WGS) entry which is preliminary data.</text>
</comment>
<reference evidence="1 2" key="1">
    <citation type="submission" date="2019-12" db="EMBL/GenBank/DDBJ databases">
        <title>Multi-Generational Helicobacter saguini Isolates.</title>
        <authorList>
            <person name="Mannion A."/>
            <person name="Shen Z."/>
            <person name="Fox J.G."/>
        </authorList>
    </citation>
    <scope>NUCLEOTIDE SEQUENCE [LARGE SCALE GENOMIC DNA]</scope>
    <source>
        <strain evidence="2">16-048 (F4)</strain>
    </source>
</reference>
<proteinExistence type="predicted"/>
<evidence type="ECO:0000313" key="2">
    <source>
        <dbReference type="Proteomes" id="UP000477070"/>
    </source>
</evidence>
<sequence length="51" mass="6254">MRLEISLETYKDLLKSNNIDETFKTFAKNLLNTDFLKRRNSHNIRRFYECL</sequence>
<protein>
    <submittedName>
        <fullName evidence="1">Uncharacterized protein</fullName>
    </submittedName>
</protein>
<gene>
    <name evidence="1" type="ORF">DCO61_08805</name>
</gene>
<dbReference type="AlphaFoldDB" id="A0A6B0HQ89"/>